<proteinExistence type="predicted"/>
<protein>
    <submittedName>
        <fullName evidence="1">19624_t:CDS:1</fullName>
    </submittedName>
</protein>
<dbReference type="Proteomes" id="UP000789901">
    <property type="component" value="Unassembled WGS sequence"/>
</dbReference>
<organism evidence="1 2">
    <name type="scientific">Gigaspora margarita</name>
    <dbReference type="NCBI Taxonomy" id="4874"/>
    <lineage>
        <taxon>Eukaryota</taxon>
        <taxon>Fungi</taxon>
        <taxon>Fungi incertae sedis</taxon>
        <taxon>Mucoromycota</taxon>
        <taxon>Glomeromycotina</taxon>
        <taxon>Glomeromycetes</taxon>
        <taxon>Diversisporales</taxon>
        <taxon>Gigasporaceae</taxon>
        <taxon>Gigaspora</taxon>
    </lineage>
</organism>
<evidence type="ECO:0000313" key="2">
    <source>
        <dbReference type="Proteomes" id="UP000789901"/>
    </source>
</evidence>
<gene>
    <name evidence="1" type="ORF">GMARGA_LOCUS2752</name>
</gene>
<sequence length="57" mass="6499">DQVSETIDITNLSFCSNSQLLVNTPTDSNLVENCNLLRNMDYSTEDLVNQIFEMNNK</sequence>
<accession>A0ABM8W337</accession>
<dbReference type="EMBL" id="CAJVQB010000901">
    <property type="protein sequence ID" value="CAG8512516.1"/>
    <property type="molecule type" value="Genomic_DNA"/>
</dbReference>
<name>A0ABM8W337_GIGMA</name>
<keyword evidence="2" id="KW-1185">Reference proteome</keyword>
<reference evidence="1 2" key="1">
    <citation type="submission" date="2021-06" db="EMBL/GenBank/DDBJ databases">
        <authorList>
            <person name="Kallberg Y."/>
            <person name="Tangrot J."/>
            <person name="Rosling A."/>
        </authorList>
    </citation>
    <scope>NUCLEOTIDE SEQUENCE [LARGE SCALE GENOMIC DNA]</scope>
    <source>
        <strain evidence="1 2">120-4 pot B 10/14</strain>
    </source>
</reference>
<comment type="caution">
    <text evidence="1">The sequence shown here is derived from an EMBL/GenBank/DDBJ whole genome shotgun (WGS) entry which is preliminary data.</text>
</comment>
<feature type="non-terminal residue" evidence="1">
    <location>
        <position position="1"/>
    </location>
</feature>
<evidence type="ECO:0000313" key="1">
    <source>
        <dbReference type="EMBL" id="CAG8512516.1"/>
    </source>
</evidence>